<organism evidence="1 2">
    <name type="scientific">Rubus argutus</name>
    <name type="common">Southern blackberry</name>
    <dbReference type="NCBI Taxonomy" id="59490"/>
    <lineage>
        <taxon>Eukaryota</taxon>
        <taxon>Viridiplantae</taxon>
        <taxon>Streptophyta</taxon>
        <taxon>Embryophyta</taxon>
        <taxon>Tracheophyta</taxon>
        <taxon>Spermatophyta</taxon>
        <taxon>Magnoliopsida</taxon>
        <taxon>eudicotyledons</taxon>
        <taxon>Gunneridae</taxon>
        <taxon>Pentapetalae</taxon>
        <taxon>rosids</taxon>
        <taxon>fabids</taxon>
        <taxon>Rosales</taxon>
        <taxon>Rosaceae</taxon>
        <taxon>Rosoideae</taxon>
        <taxon>Rosoideae incertae sedis</taxon>
        <taxon>Rubus</taxon>
    </lineage>
</organism>
<gene>
    <name evidence="1" type="ORF">M0R45_009332</name>
</gene>
<proteinExistence type="predicted"/>
<dbReference type="AlphaFoldDB" id="A0AAW1Y486"/>
<protein>
    <submittedName>
        <fullName evidence="1">Uncharacterized protein</fullName>
    </submittedName>
</protein>
<name>A0AAW1Y486_RUBAR</name>
<evidence type="ECO:0000313" key="2">
    <source>
        <dbReference type="Proteomes" id="UP001457282"/>
    </source>
</evidence>
<sequence length="77" mass="8737">MRADLYNGSDMEEMSGLICELDSDWEQQLWRERCEQGGGDAVYGVDGWADCIVMSRCGDGRSLNSKRHDMGRLQCSR</sequence>
<accession>A0AAW1Y486</accession>
<reference evidence="1 2" key="1">
    <citation type="journal article" date="2023" name="G3 (Bethesda)">
        <title>A chromosome-length genome assembly and annotation of blackberry (Rubus argutus, cv. 'Hillquist').</title>
        <authorList>
            <person name="Bruna T."/>
            <person name="Aryal R."/>
            <person name="Dudchenko O."/>
            <person name="Sargent D.J."/>
            <person name="Mead D."/>
            <person name="Buti M."/>
            <person name="Cavallini A."/>
            <person name="Hytonen T."/>
            <person name="Andres J."/>
            <person name="Pham M."/>
            <person name="Weisz D."/>
            <person name="Mascagni F."/>
            <person name="Usai G."/>
            <person name="Natali L."/>
            <person name="Bassil N."/>
            <person name="Fernandez G.E."/>
            <person name="Lomsadze A."/>
            <person name="Armour M."/>
            <person name="Olukolu B."/>
            <person name="Poorten T."/>
            <person name="Britton C."/>
            <person name="Davik J."/>
            <person name="Ashrafi H."/>
            <person name="Aiden E.L."/>
            <person name="Borodovsky M."/>
            <person name="Worthington M."/>
        </authorList>
    </citation>
    <scope>NUCLEOTIDE SEQUENCE [LARGE SCALE GENOMIC DNA]</scope>
    <source>
        <strain evidence="1">PI 553951</strain>
    </source>
</reference>
<dbReference type="EMBL" id="JBEDUW010000002">
    <property type="protein sequence ID" value="KAK9943732.1"/>
    <property type="molecule type" value="Genomic_DNA"/>
</dbReference>
<evidence type="ECO:0000313" key="1">
    <source>
        <dbReference type="EMBL" id="KAK9943732.1"/>
    </source>
</evidence>
<comment type="caution">
    <text evidence="1">The sequence shown here is derived from an EMBL/GenBank/DDBJ whole genome shotgun (WGS) entry which is preliminary data.</text>
</comment>
<dbReference type="Proteomes" id="UP001457282">
    <property type="component" value="Unassembled WGS sequence"/>
</dbReference>
<keyword evidence="2" id="KW-1185">Reference proteome</keyword>